<evidence type="ECO:0000313" key="5">
    <source>
        <dbReference type="EMBL" id="ECK3035323.1"/>
    </source>
</evidence>
<evidence type="ECO:0000256" key="1">
    <source>
        <dbReference type="SAM" id="SignalP"/>
    </source>
</evidence>
<sequence>MMRIKYCSMVLGATLLLPFSIRSAVLPDIAGIQKDAAAGNANAQFNLGMAYLFGERDHTYVGEKTGASVVTKIRRLRE</sequence>
<protein>
    <submittedName>
        <fullName evidence="2">Uncharacterized protein</fullName>
    </submittedName>
</protein>
<evidence type="ECO:0000313" key="4">
    <source>
        <dbReference type="EMBL" id="ECK3027489.1"/>
    </source>
</evidence>
<dbReference type="EMBL" id="AAJBIP010000045">
    <property type="protein sequence ID" value="ECK3027489.1"/>
    <property type="molecule type" value="Genomic_DNA"/>
</dbReference>
<gene>
    <name evidence="3" type="ORF">ABC99_15020</name>
    <name evidence="5" type="ORF">FQZ64_05785</name>
    <name evidence="4" type="ORF">FQZ74_10650</name>
    <name evidence="2" type="ORF">PL50_21675</name>
</gene>
<evidence type="ECO:0000313" key="2">
    <source>
        <dbReference type="EMBL" id="EBP2042722.1"/>
    </source>
</evidence>
<comment type="caution">
    <text evidence="2">The sequence shown here is derived from an EMBL/GenBank/DDBJ whole genome shotgun (WGS) entry which is preliminary data.</text>
</comment>
<evidence type="ECO:0000313" key="3">
    <source>
        <dbReference type="EMBL" id="EBP6410418.1"/>
    </source>
</evidence>
<reference evidence="2" key="1">
    <citation type="submission" date="2018-07" db="EMBL/GenBank/DDBJ databases">
        <authorList>
            <consortium name="GenomeTrakr network: Whole genome sequencing for foodborne pathogen traceback"/>
        </authorList>
    </citation>
    <scope>NUCLEOTIDE SEQUENCE</scope>
    <source>
        <strain evidence="2">CFSAN008688</strain>
        <strain evidence="3">TX-883888.SUB.3</strain>
    </source>
</reference>
<dbReference type="AlphaFoldDB" id="A0A5U2U0A1"/>
<dbReference type="EMBL" id="AAGMPN010000054">
    <property type="protein sequence ID" value="EBP6410418.1"/>
    <property type="molecule type" value="Genomic_DNA"/>
</dbReference>
<feature type="chain" id="PRO_5036152019" evidence="1">
    <location>
        <begin position="25"/>
        <end position="78"/>
    </location>
</feature>
<proteinExistence type="predicted"/>
<reference evidence="4" key="2">
    <citation type="submission" date="2019-07" db="EMBL/GenBank/DDBJ databases">
        <authorList>
            <consortium name="PulseNet: The National Subtyping Network for Foodborne Disease Surveillance"/>
            <person name="Tarr C.L."/>
            <person name="Trees E."/>
            <person name="Katz L.S."/>
            <person name="Carleton-Romer H.A."/>
            <person name="Stroika S."/>
            <person name="Kucerova Z."/>
            <person name="Roache K.F."/>
            <person name="Sabol A.L."/>
            <person name="Besser J."/>
            <person name="Gerner-Smidt P."/>
        </authorList>
    </citation>
    <scope>NUCLEOTIDE SEQUENCE</scope>
    <source>
        <strain evidence="5">PNUSAS085716</strain>
        <strain evidence="4">PNUSAS085721</strain>
    </source>
</reference>
<feature type="signal peptide" evidence="1">
    <location>
        <begin position="1"/>
        <end position="24"/>
    </location>
</feature>
<accession>A0A5U2U0A1</accession>
<dbReference type="EMBL" id="AAGKZC010000037">
    <property type="protein sequence ID" value="EBP2042722.1"/>
    <property type="molecule type" value="Genomic_DNA"/>
</dbReference>
<dbReference type="EMBL" id="AAJBIR010000012">
    <property type="protein sequence ID" value="ECK3035323.1"/>
    <property type="molecule type" value="Genomic_DNA"/>
</dbReference>
<name>A0A5U2U0A1_SALER</name>
<organism evidence="2">
    <name type="scientific">Salmonella enterica</name>
    <name type="common">Salmonella choleraesuis</name>
    <dbReference type="NCBI Taxonomy" id="28901"/>
    <lineage>
        <taxon>Bacteria</taxon>
        <taxon>Pseudomonadati</taxon>
        <taxon>Pseudomonadota</taxon>
        <taxon>Gammaproteobacteria</taxon>
        <taxon>Enterobacterales</taxon>
        <taxon>Enterobacteriaceae</taxon>
        <taxon>Salmonella</taxon>
    </lineage>
</organism>
<keyword evidence="1" id="KW-0732">Signal</keyword>